<proteinExistence type="inferred from homology"/>
<dbReference type="PANTHER" id="PTHR47955">
    <property type="entry name" value="CYTOCHROME P450 FAMILY 71 PROTEIN"/>
    <property type="match status" value="1"/>
</dbReference>
<name>A0AAE1MGP6_9FABA</name>
<keyword evidence="6" id="KW-0812">Transmembrane</keyword>
<dbReference type="PROSITE" id="PS00086">
    <property type="entry name" value="CYTOCHROME_P450"/>
    <property type="match status" value="1"/>
</dbReference>
<keyword evidence="4 5" id="KW-0349">Heme</keyword>
<comment type="similarity">
    <text evidence="1 5">Belongs to the cytochrome P450 family.</text>
</comment>
<dbReference type="Gene3D" id="1.10.630.10">
    <property type="entry name" value="Cytochrome P450"/>
    <property type="match status" value="1"/>
</dbReference>
<dbReference type="InterPro" id="IPR036396">
    <property type="entry name" value="Cyt_P450_sf"/>
</dbReference>
<evidence type="ECO:0000256" key="4">
    <source>
        <dbReference type="PIRSR" id="PIRSR602401-1"/>
    </source>
</evidence>
<evidence type="ECO:0000256" key="5">
    <source>
        <dbReference type="RuleBase" id="RU000461"/>
    </source>
</evidence>
<protein>
    <recommendedName>
        <fullName evidence="9">Cytochrome P450</fullName>
    </recommendedName>
</protein>
<sequence length="509" mass="58728">MAFQVQPILKQYFSDEPSQKLYLSLCCFITLMLVFRLSSRRKQSNLPPSPPKLPIIGNLHQLGSLLHRSFRDLSNKYGPLVLLQMGQIPTLVVSSADLAKLVLKTHDVDFANRVQNAAARVIFYGCNDVAFSNYGESWRQKRKLCVLQLLSSKRVRSFQFIRDDEIQDLISNIRKSCCVNISEMLSAASNNIICRCIIGQKFETEESSRFGDLARREVIHLGDISLGDLFPWLSWVDNVTGKVREFKRNFTELDRFFDGVITEHKEAKKDEDDEKKDFVDILLQAQECKDQLDFELDQDNFKAILTDMFLGGNDTTSTTMEWAMSELMSHPRTMEKVQEEIRTVVGNRSKLDETDINKMNFLKCVIKETLRLHPPLPLLIPRRTLSNEKLGGYDIPPKTMVFVNAWAIQRDPQVWERPEEFMPERFVEKEIDFKGQDFEYIPFGSGRRICPGMAFGLASIDYELANLLYWFDWKLPESVSELDMGETFGLVVKKTKPLYLEPKPYLAPI</sequence>
<dbReference type="AlphaFoldDB" id="A0AAE1MGP6"/>
<evidence type="ECO:0000256" key="3">
    <source>
        <dbReference type="ARBA" id="ARBA00023004"/>
    </source>
</evidence>
<accession>A0AAE1MGP6</accession>
<dbReference type="GO" id="GO:0020037">
    <property type="term" value="F:heme binding"/>
    <property type="evidence" value="ECO:0007669"/>
    <property type="project" value="InterPro"/>
</dbReference>
<evidence type="ECO:0000313" key="8">
    <source>
        <dbReference type="Proteomes" id="UP001293593"/>
    </source>
</evidence>
<keyword evidence="8" id="KW-1185">Reference proteome</keyword>
<keyword evidence="3 4" id="KW-0408">Iron</keyword>
<keyword evidence="2 4" id="KW-0479">Metal-binding</keyword>
<comment type="cofactor">
    <cofactor evidence="4">
        <name>heme</name>
        <dbReference type="ChEBI" id="CHEBI:30413"/>
    </cofactor>
</comment>
<evidence type="ECO:0000256" key="1">
    <source>
        <dbReference type="ARBA" id="ARBA00010617"/>
    </source>
</evidence>
<evidence type="ECO:0000256" key="6">
    <source>
        <dbReference type="SAM" id="Phobius"/>
    </source>
</evidence>
<keyword evidence="6" id="KW-1133">Transmembrane helix</keyword>
<dbReference type="InterPro" id="IPR001128">
    <property type="entry name" value="Cyt_P450"/>
</dbReference>
<feature type="transmembrane region" description="Helical" evidence="6">
    <location>
        <begin position="21"/>
        <end position="39"/>
    </location>
</feature>
<dbReference type="FunFam" id="1.10.630.10:FF:000011">
    <property type="entry name" value="Cytochrome P450 83B1"/>
    <property type="match status" value="1"/>
</dbReference>
<dbReference type="InterPro" id="IPR017972">
    <property type="entry name" value="Cyt_P450_CS"/>
</dbReference>
<evidence type="ECO:0000313" key="7">
    <source>
        <dbReference type="EMBL" id="KAK4264430.1"/>
    </source>
</evidence>
<evidence type="ECO:0000256" key="2">
    <source>
        <dbReference type="ARBA" id="ARBA00022723"/>
    </source>
</evidence>
<dbReference type="SUPFAM" id="SSF48264">
    <property type="entry name" value="Cytochrome P450"/>
    <property type="match status" value="1"/>
</dbReference>
<dbReference type="PRINTS" id="PR00463">
    <property type="entry name" value="EP450I"/>
</dbReference>
<dbReference type="PRINTS" id="PR00385">
    <property type="entry name" value="P450"/>
</dbReference>
<feature type="binding site" description="axial binding residue" evidence="4">
    <location>
        <position position="450"/>
    </location>
    <ligand>
        <name>heme</name>
        <dbReference type="ChEBI" id="CHEBI:30413"/>
    </ligand>
    <ligandPart>
        <name>Fe</name>
        <dbReference type="ChEBI" id="CHEBI:18248"/>
    </ligandPart>
</feature>
<dbReference type="InterPro" id="IPR002401">
    <property type="entry name" value="Cyt_P450_E_grp-I"/>
</dbReference>
<dbReference type="Proteomes" id="UP001293593">
    <property type="component" value="Unassembled WGS sequence"/>
</dbReference>
<reference evidence="7" key="1">
    <citation type="submission" date="2023-10" db="EMBL/GenBank/DDBJ databases">
        <title>Chromosome-level genome of the transformable northern wattle, Acacia crassicarpa.</title>
        <authorList>
            <person name="Massaro I."/>
            <person name="Sinha N.R."/>
            <person name="Poethig S."/>
            <person name="Leichty A.R."/>
        </authorList>
    </citation>
    <scope>NUCLEOTIDE SEQUENCE</scope>
    <source>
        <strain evidence="7">Acra3RX</strain>
        <tissue evidence="7">Leaf</tissue>
    </source>
</reference>
<organism evidence="7 8">
    <name type="scientific">Acacia crassicarpa</name>
    <name type="common">northern wattle</name>
    <dbReference type="NCBI Taxonomy" id="499986"/>
    <lineage>
        <taxon>Eukaryota</taxon>
        <taxon>Viridiplantae</taxon>
        <taxon>Streptophyta</taxon>
        <taxon>Embryophyta</taxon>
        <taxon>Tracheophyta</taxon>
        <taxon>Spermatophyta</taxon>
        <taxon>Magnoliopsida</taxon>
        <taxon>eudicotyledons</taxon>
        <taxon>Gunneridae</taxon>
        <taxon>Pentapetalae</taxon>
        <taxon>rosids</taxon>
        <taxon>fabids</taxon>
        <taxon>Fabales</taxon>
        <taxon>Fabaceae</taxon>
        <taxon>Caesalpinioideae</taxon>
        <taxon>mimosoid clade</taxon>
        <taxon>Acacieae</taxon>
        <taxon>Acacia</taxon>
    </lineage>
</organism>
<evidence type="ECO:0008006" key="9">
    <source>
        <dbReference type="Google" id="ProtNLM"/>
    </source>
</evidence>
<dbReference type="Pfam" id="PF00067">
    <property type="entry name" value="p450"/>
    <property type="match status" value="1"/>
</dbReference>
<gene>
    <name evidence="7" type="ORF">QN277_025609</name>
</gene>
<keyword evidence="5" id="KW-0560">Oxidoreductase</keyword>
<dbReference type="GO" id="GO:0016705">
    <property type="term" value="F:oxidoreductase activity, acting on paired donors, with incorporation or reduction of molecular oxygen"/>
    <property type="evidence" value="ECO:0007669"/>
    <property type="project" value="InterPro"/>
</dbReference>
<dbReference type="GO" id="GO:0004497">
    <property type="term" value="F:monooxygenase activity"/>
    <property type="evidence" value="ECO:0007669"/>
    <property type="project" value="UniProtKB-KW"/>
</dbReference>
<dbReference type="GO" id="GO:0005506">
    <property type="term" value="F:iron ion binding"/>
    <property type="evidence" value="ECO:0007669"/>
    <property type="project" value="InterPro"/>
</dbReference>
<keyword evidence="5" id="KW-0503">Monooxygenase</keyword>
<keyword evidence="6" id="KW-0472">Membrane</keyword>
<dbReference type="EMBL" id="JAWXYG010000008">
    <property type="protein sequence ID" value="KAK4264430.1"/>
    <property type="molecule type" value="Genomic_DNA"/>
</dbReference>
<dbReference type="CDD" id="cd11072">
    <property type="entry name" value="CYP71-like"/>
    <property type="match status" value="1"/>
</dbReference>
<comment type="caution">
    <text evidence="7">The sequence shown here is derived from an EMBL/GenBank/DDBJ whole genome shotgun (WGS) entry which is preliminary data.</text>
</comment>
<dbReference type="PANTHER" id="PTHR47955:SF15">
    <property type="entry name" value="CYTOCHROME P450 71A2-LIKE"/>
    <property type="match status" value="1"/>
</dbReference>